<keyword evidence="3" id="KW-1185">Reference proteome</keyword>
<dbReference type="InterPro" id="IPR002068">
    <property type="entry name" value="A-crystallin/Hsp20_dom"/>
</dbReference>
<organism evidence="2 3">
    <name type="scientific">Miscanthus lutarioriparius</name>
    <dbReference type="NCBI Taxonomy" id="422564"/>
    <lineage>
        <taxon>Eukaryota</taxon>
        <taxon>Viridiplantae</taxon>
        <taxon>Streptophyta</taxon>
        <taxon>Embryophyta</taxon>
        <taxon>Tracheophyta</taxon>
        <taxon>Spermatophyta</taxon>
        <taxon>Magnoliopsida</taxon>
        <taxon>Liliopsida</taxon>
        <taxon>Poales</taxon>
        <taxon>Poaceae</taxon>
        <taxon>PACMAD clade</taxon>
        <taxon>Panicoideae</taxon>
        <taxon>Andropogonodae</taxon>
        <taxon>Andropogoneae</taxon>
        <taxon>Saccharinae</taxon>
        <taxon>Miscanthus</taxon>
    </lineage>
</organism>
<gene>
    <name evidence="2" type="ORF">NCGR_LOCUS42230</name>
</gene>
<dbReference type="InterPro" id="IPR008978">
    <property type="entry name" value="HSP20-like_chaperone"/>
</dbReference>
<dbReference type="EMBL" id="CAJGYO010000010">
    <property type="protein sequence ID" value="CAD6258764.1"/>
    <property type="molecule type" value="Genomic_DNA"/>
</dbReference>
<dbReference type="OrthoDB" id="674236at2759"/>
<reference evidence="2" key="1">
    <citation type="submission" date="2020-10" db="EMBL/GenBank/DDBJ databases">
        <authorList>
            <person name="Han B."/>
            <person name="Lu T."/>
            <person name="Zhao Q."/>
            <person name="Huang X."/>
            <person name="Zhao Y."/>
        </authorList>
    </citation>
    <scope>NUCLEOTIDE SEQUENCE</scope>
</reference>
<comment type="caution">
    <text evidence="2">The sequence shown here is derived from an EMBL/GenBank/DDBJ whole genome shotgun (WGS) entry which is preliminary data.</text>
</comment>
<protein>
    <recommendedName>
        <fullName evidence="1">SHSP domain-containing protein</fullName>
    </recommendedName>
</protein>
<accession>A0A811QRG2</accession>
<dbReference type="Pfam" id="PF00011">
    <property type="entry name" value="HSP20"/>
    <property type="match status" value="1"/>
</dbReference>
<evidence type="ECO:0000313" key="3">
    <source>
        <dbReference type="Proteomes" id="UP000604825"/>
    </source>
</evidence>
<name>A0A811QRG2_9POAL</name>
<dbReference type="AlphaFoldDB" id="A0A811QRG2"/>
<evidence type="ECO:0000259" key="1">
    <source>
        <dbReference type="Pfam" id="PF00011"/>
    </source>
</evidence>
<feature type="domain" description="SHSP" evidence="1">
    <location>
        <begin position="103"/>
        <end position="203"/>
    </location>
</feature>
<dbReference type="Proteomes" id="UP000604825">
    <property type="component" value="Unassembled WGS sequence"/>
</dbReference>
<sequence length="213" mass="22938">MAILGSSYTTLLMSLAPPAPAKSSPAAGSLQLRSKQPAAASSVAALRWASCKDKESPSRAAVFACHAQKYTYNIERDGTLILGIWKLVLLHIPTLSGDNWSVMEDRDHFILKFRVGESTSNEKLEVTTTEDLARLVIKYRVGGGGGDHKDASADDDNPASSLNVQLTMPPGYDGRNAKGMMSSNGWLIIAIPKPKHEARKIDISPPPSSSHQQ</sequence>
<proteinExistence type="predicted"/>
<dbReference type="Gene3D" id="2.60.40.790">
    <property type="match status" value="1"/>
</dbReference>
<evidence type="ECO:0000313" key="2">
    <source>
        <dbReference type="EMBL" id="CAD6258764.1"/>
    </source>
</evidence>